<protein>
    <recommendedName>
        <fullName evidence="4">F-box associated domain-containing protein</fullName>
    </recommendedName>
</protein>
<keyword evidence="1" id="KW-0175">Coiled coil</keyword>
<dbReference type="EMBL" id="PDUG01000002">
    <property type="protein sequence ID" value="PIC43950.1"/>
    <property type="molecule type" value="Genomic_DNA"/>
</dbReference>
<proteinExistence type="predicted"/>
<dbReference type="Proteomes" id="UP000230233">
    <property type="component" value="Chromosome II"/>
</dbReference>
<gene>
    <name evidence="2" type="primary">Cnig_chr_II.g4495</name>
    <name evidence="2" type="ORF">B9Z55_004495</name>
</gene>
<name>A0A2G5UWT3_9PELO</name>
<accession>A0A2G5UWT3</accession>
<evidence type="ECO:0000313" key="2">
    <source>
        <dbReference type="EMBL" id="PIC43950.1"/>
    </source>
</evidence>
<keyword evidence="3" id="KW-1185">Reference proteome</keyword>
<dbReference type="AlphaFoldDB" id="A0A2G5UWT3"/>
<organism evidence="2 3">
    <name type="scientific">Caenorhabditis nigoni</name>
    <dbReference type="NCBI Taxonomy" id="1611254"/>
    <lineage>
        <taxon>Eukaryota</taxon>
        <taxon>Metazoa</taxon>
        <taxon>Ecdysozoa</taxon>
        <taxon>Nematoda</taxon>
        <taxon>Chromadorea</taxon>
        <taxon>Rhabditida</taxon>
        <taxon>Rhabditina</taxon>
        <taxon>Rhabditomorpha</taxon>
        <taxon>Rhabditoidea</taxon>
        <taxon>Rhabditidae</taxon>
        <taxon>Peloderinae</taxon>
        <taxon>Caenorhabditis</taxon>
    </lineage>
</organism>
<evidence type="ECO:0000256" key="1">
    <source>
        <dbReference type="SAM" id="Coils"/>
    </source>
</evidence>
<feature type="coiled-coil region" evidence="1">
    <location>
        <begin position="144"/>
        <end position="178"/>
    </location>
</feature>
<reference evidence="3" key="1">
    <citation type="submission" date="2017-10" db="EMBL/GenBank/DDBJ databases">
        <title>Rapid genome shrinkage in a self-fertile nematode reveals novel sperm competition proteins.</title>
        <authorList>
            <person name="Yin D."/>
            <person name="Schwarz E.M."/>
            <person name="Thomas C.G."/>
            <person name="Felde R.L."/>
            <person name="Korf I.F."/>
            <person name="Cutter A.D."/>
            <person name="Schartner C.M."/>
            <person name="Ralston E.J."/>
            <person name="Meyer B.J."/>
            <person name="Haag E.S."/>
        </authorList>
    </citation>
    <scope>NUCLEOTIDE SEQUENCE [LARGE SCALE GENOMIC DNA]</scope>
    <source>
        <strain evidence="3">JU1422</strain>
    </source>
</reference>
<evidence type="ECO:0000313" key="3">
    <source>
        <dbReference type="Proteomes" id="UP000230233"/>
    </source>
</evidence>
<evidence type="ECO:0008006" key="4">
    <source>
        <dbReference type="Google" id="ProtNLM"/>
    </source>
</evidence>
<comment type="caution">
    <text evidence="2">The sequence shown here is derived from an EMBL/GenBank/DDBJ whole genome shotgun (WGS) entry which is preliminary data.</text>
</comment>
<sequence length="179" mass="21375">MISPRESPVDFRVWAPLKKTNFDCSDVNKFIQYWSDCDEDMIEAVWITLKEGTQIDEQQLVKNLIVISDLENGQHEWDWIFMKPRNMGNRKFVVGQLEFRKNEIIFSANDPSKGDFSNEYSILELVHQKRDCEEKIRKMEKGFRGLRDAEKKKLQLELKELERKLTDLNRVYEIRNVET</sequence>